<keyword evidence="2" id="KW-1185">Reference proteome</keyword>
<dbReference type="Proteomes" id="UP000663879">
    <property type="component" value="Unassembled WGS sequence"/>
</dbReference>
<feature type="non-terminal residue" evidence="1">
    <location>
        <position position="1"/>
    </location>
</feature>
<dbReference type="EMBL" id="CAJNOC010005467">
    <property type="protein sequence ID" value="CAF1053149.1"/>
    <property type="molecule type" value="Genomic_DNA"/>
</dbReference>
<reference evidence="1" key="1">
    <citation type="submission" date="2021-02" db="EMBL/GenBank/DDBJ databases">
        <authorList>
            <person name="Nowell W R."/>
        </authorList>
    </citation>
    <scope>NUCLEOTIDE SEQUENCE</scope>
    <source>
        <strain evidence="1">Ploen Becks lab</strain>
    </source>
</reference>
<gene>
    <name evidence="1" type="ORF">OXX778_LOCUS18925</name>
</gene>
<evidence type="ECO:0008006" key="3">
    <source>
        <dbReference type="Google" id="ProtNLM"/>
    </source>
</evidence>
<evidence type="ECO:0000313" key="1">
    <source>
        <dbReference type="EMBL" id="CAF1053149.1"/>
    </source>
</evidence>
<protein>
    <recommendedName>
        <fullName evidence="3">Ubiquitin-like protease family profile domain-containing protein</fullName>
    </recommendedName>
</protein>
<comment type="caution">
    <text evidence="1">The sequence shown here is derived from an EMBL/GenBank/DDBJ whole genome shotgun (WGS) entry which is preliminary data.</text>
</comment>
<dbReference type="AlphaFoldDB" id="A0A814KR33"/>
<organism evidence="1 2">
    <name type="scientific">Brachionus calyciflorus</name>
    <dbReference type="NCBI Taxonomy" id="104777"/>
    <lineage>
        <taxon>Eukaryota</taxon>
        <taxon>Metazoa</taxon>
        <taxon>Spiralia</taxon>
        <taxon>Gnathifera</taxon>
        <taxon>Rotifera</taxon>
        <taxon>Eurotatoria</taxon>
        <taxon>Monogononta</taxon>
        <taxon>Pseudotrocha</taxon>
        <taxon>Ploima</taxon>
        <taxon>Brachionidae</taxon>
        <taxon>Brachionus</taxon>
    </lineage>
</organism>
<evidence type="ECO:0000313" key="2">
    <source>
        <dbReference type="Proteomes" id="UP000663879"/>
    </source>
</evidence>
<name>A0A814KR33_9BILA</name>
<accession>A0A814KR33</accession>
<sequence>TYLTKYSRFLGALSLNNVHCLGPSFIYLDPKGASDFQKIEAFQNWKDICKSRADLSGEWFLEEIKHPIQTYNSNCGILVCLFLSQLLDSNKSIQVLIQTVYIIKELNVNNSVNE</sequence>
<proteinExistence type="predicted"/>